<gene>
    <name evidence="2" type="ORF">H4N64_14750</name>
</gene>
<reference evidence="2 3" key="1">
    <citation type="submission" date="2020-08" db="EMBL/GenBank/DDBJ databases">
        <title>Streptomyces sp. PSKA01 genome sequencing and assembly.</title>
        <authorList>
            <person name="Mandal S."/>
            <person name="Maiti P.K."/>
            <person name="Das P."/>
        </authorList>
    </citation>
    <scope>NUCLEOTIDE SEQUENCE [LARGE SCALE GENOMIC DNA]</scope>
    <source>
        <strain evidence="2 3">PSKA01</strain>
    </source>
</reference>
<comment type="caution">
    <text evidence="2">The sequence shown here is derived from an EMBL/GenBank/DDBJ whole genome shotgun (WGS) entry which is preliminary data.</text>
</comment>
<evidence type="ECO:0000259" key="1">
    <source>
        <dbReference type="Pfam" id="PF12680"/>
    </source>
</evidence>
<proteinExistence type="predicted"/>
<organism evidence="2 3">
    <name type="scientific">Streptomyces cupreus</name>
    <dbReference type="NCBI Taxonomy" id="2759956"/>
    <lineage>
        <taxon>Bacteria</taxon>
        <taxon>Bacillati</taxon>
        <taxon>Actinomycetota</taxon>
        <taxon>Actinomycetes</taxon>
        <taxon>Kitasatosporales</taxon>
        <taxon>Streptomycetaceae</taxon>
        <taxon>Streptomyces</taxon>
    </lineage>
</organism>
<protein>
    <submittedName>
        <fullName evidence="2">Nuclear transport factor 2 family protein</fullName>
    </submittedName>
</protein>
<name>A0A7X1M9N8_9ACTN</name>
<dbReference type="InterPro" id="IPR032710">
    <property type="entry name" value="NTF2-like_dom_sf"/>
</dbReference>
<dbReference type="PANTHER" id="PTHR41252">
    <property type="entry name" value="BLR2505 PROTEIN"/>
    <property type="match status" value="1"/>
</dbReference>
<dbReference type="AlphaFoldDB" id="A0A7X1M9N8"/>
<keyword evidence="3" id="KW-1185">Reference proteome</keyword>
<dbReference type="Proteomes" id="UP000584670">
    <property type="component" value="Unassembled WGS sequence"/>
</dbReference>
<dbReference type="InterPro" id="IPR037401">
    <property type="entry name" value="SnoaL-like"/>
</dbReference>
<sequence>MTQSNVRSTADTVQEFFGRFGVGDLPGLPELFAEEAELVVAGAPVVPWTGRLVGRQEVEGYFQRFVAAVDTQNFDVERIAVDGEDAFVLGEFTHKVISTGKSFSGPFAIRITVRDGLIQRYQTFEDSYAAAMAFDGS</sequence>
<dbReference type="Pfam" id="PF12680">
    <property type="entry name" value="SnoaL_2"/>
    <property type="match status" value="1"/>
</dbReference>
<dbReference type="PANTHER" id="PTHR41252:SF1">
    <property type="entry name" value="BLR2505 PROTEIN"/>
    <property type="match status" value="1"/>
</dbReference>
<dbReference type="SUPFAM" id="SSF54427">
    <property type="entry name" value="NTF2-like"/>
    <property type="match status" value="1"/>
</dbReference>
<feature type="domain" description="SnoaL-like" evidence="1">
    <location>
        <begin position="13"/>
        <end position="121"/>
    </location>
</feature>
<accession>A0A7X1M9N8</accession>
<dbReference type="EMBL" id="JACMSF010000013">
    <property type="protein sequence ID" value="MBC2902843.1"/>
    <property type="molecule type" value="Genomic_DNA"/>
</dbReference>
<evidence type="ECO:0000313" key="3">
    <source>
        <dbReference type="Proteomes" id="UP000584670"/>
    </source>
</evidence>
<evidence type="ECO:0000313" key="2">
    <source>
        <dbReference type="EMBL" id="MBC2902843.1"/>
    </source>
</evidence>
<dbReference type="Gene3D" id="3.10.450.50">
    <property type="match status" value="1"/>
</dbReference>
<dbReference type="RefSeq" id="WP_186282751.1">
    <property type="nucleotide sequence ID" value="NZ_JACMSF010000013.1"/>
</dbReference>